<keyword evidence="1" id="KW-0493">Microtubule</keyword>
<keyword evidence="3" id="KW-1185">Reference proteome</keyword>
<reference evidence="2" key="2">
    <citation type="submission" date="2025-08" db="UniProtKB">
        <authorList>
            <consortium name="Ensembl"/>
        </authorList>
    </citation>
    <scope>IDENTIFICATION</scope>
</reference>
<comment type="similarity">
    <text evidence="1">Belongs to the dynein light chain family.</text>
</comment>
<comment type="subcellular location">
    <subcellularLocation>
        <location evidence="1">Cytoplasm</location>
        <location evidence="1">Cytoskeleton</location>
    </subcellularLocation>
</comment>
<dbReference type="GO" id="GO:0005929">
    <property type="term" value="C:cilium"/>
    <property type="evidence" value="ECO:0007669"/>
    <property type="project" value="GOC"/>
</dbReference>
<dbReference type="Gene3D" id="3.30.740.10">
    <property type="entry name" value="Protein Inhibitor Of Neuronal Nitric Oxide Synthase"/>
    <property type="match status" value="1"/>
</dbReference>
<evidence type="ECO:0000313" key="2">
    <source>
        <dbReference type="Ensembl" id="ENSCINP00000031611.1"/>
    </source>
</evidence>
<proteinExistence type="inferred from homology"/>
<dbReference type="GO" id="GO:0035721">
    <property type="term" value="P:intraciliary retrograde transport"/>
    <property type="evidence" value="ECO:0000318"/>
    <property type="project" value="GO_Central"/>
</dbReference>
<protein>
    <recommendedName>
        <fullName evidence="1">Dynein light chain</fullName>
    </recommendedName>
</protein>
<dbReference type="SUPFAM" id="SSF54648">
    <property type="entry name" value="DLC"/>
    <property type="match status" value="1"/>
</dbReference>
<dbReference type="GeneTree" id="ENSGT00390000004561"/>
<dbReference type="HOGENOM" id="CLU_070944_4_2_1"/>
<dbReference type="GO" id="GO:0045505">
    <property type="term" value="F:dynein intermediate chain binding"/>
    <property type="evidence" value="ECO:0000318"/>
    <property type="project" value="GO_Central"/>
</dbReference>
<name>H2XPM7_CIOIN</name>
<dbReference type="PANTHER" id="PTHR11886:SF35">
    <property type="entry name" value="DYNEIN LIGHT CHAIN"/>
    <property type="match status" value="1"/>
</dbReference>
<dbReference type="InParanoid" id="H2XPM7"/>
<dbReference type="CDD" id="cd21450">
    <property type="entry name" value="DLC-like_DYNLL1-like"/>
    <property type="match status" value="1"/>
</dbReference>
<dbReference type="GO" id="GO:0005874">
    <property type="term" value="C:microtubule"/>
    <property type="evidence" value="ECO:0007669"/>
    <property type="project" value="UniProtKB-KW"/>
</dbReference>
<dbReference type="AlphaFoldDB" id="H2XPM7"/>
<dbReference type="STRING" id="7719.ENSCINP00000031611"/>
<dbReference type="GO" id="GO:0005868">
    <property type="term" value="C:cytoplasmic dynein complex"/>
    <property type="evidence" value="ECO:0000318"/>
    <property type="project" value="GO_Central"/>
</dbReference>
<dbReference type="Pfam" id="PF01221">
    <property type="entry name" value="Dynein_light"/>
    <property type="match status" value="1"/>
</dbReference>
<sequence>EIKKKEISPDLEKNILKLSKSAAKNCKTDKEKAEFLKIELDEVNGGPWNVIVGKKFGGVVTYIPDHFIYFSIKGTDHLIYSTRNMKGKQ</sequence>
<accession>H2XPM7</accession>
<dbReference type="SMART" id="SM01375">
    <property type="entry name" value="Dynein_light"/>
    <property type="match status" value="1"/>
</dbReference>
<dbReference type="Proteomes" id="UP000008144">
    <property type="component" value="Unassembled WGS sequence"/>
</dbReference>
<evidence type="ECO:0000256" key="1">
    <source>
        <dbReference type="RuleBase" id="RU365010"/>
    </source>
</evidence>
<organism evidence="2 3">
    <name type="scientific">Ciona intestinalis</name>
    <name type="common">Transparent sea squirt</name>
    <name type="synonym">Ascidia intestinalis</name>
    <dbReference type="NCBI Taxonomy" id="7719"/>
    <lineage>
        <taxon>Eukaryota</taxon>
        <taxon>Metazoa</taxon>
        <taxon>Chordata</taxon>
        <taxon>Tunicata</taxon>
        <taxon>Ascidiacea</taxon>
        <taxon>Phlebobranchia</taxon>
        <taxon>Cionidae</taxon>
        <taxon>Ciona</taxon>
    </lineage>
</organism>
<keyword evidence="1" id="KW-0243">Dynein</keyword>
<keyword evidence="1" id="KW-0206">Cytoskeleton</keyword>
<keyword evidence="1" id="KW-0963">Cytoplasm</keyword>
<dbReference type="InterPro" id="IPR001372">
    <property type="entry name" value="Dynein_light_chain_typ-1/2"/>
</dbReference>
<dbReference type="Ensembl" id="ENSCINT00000033643.1">
    <property type="protein sequence ID" value="ENSCINP00000031611.1"/>
    <property type="gene ID" value="ENSCING00000020273.1"/>
</dbReference>
<dbReference type="PANTHER" id="PTHR11886">
    <property type="entry name" value="DYNEIN LIGHT CHAIN"/>
    <property type="match status" value="1"/>
</dbReference>
<reference evidence="3" key="1">
    <citation type="journal article" date="2002" name="Science">
        <title>The draft genome of Ciona intestinalis: insights into chordate and vertebrate origins.</title>
        <authorList>
            <person name="Dehal P."/>
            <person name="Satou Y."/>
            <person name="Campbell R.K."/>
            <person name="Chapman J."/>
            <person name="Degnan B."/>
            <person name="De Tomaso A."/>
            <person name="Davidson B."/>
            <person name="Di Gregorio A."/>
            <person name="Gelpke M."/>
            <person name="Goodstein D.M."/>
            <person name="Harafuji N."/>
            <person name="Hastings K.E."/>
            <person name="Ho I."/>
            <person name="Hotta K."/>
            <person name="Huang W."/>
            <person name="Kawashima T."/>
            <person name="Lemaire P."/>
            <person name="Martinez D."/>
            <person name="Meinertzhagen I.A."/>
            <person name="Necula S."/>
            <person name="Nonaka M."/>
            <person name="Putnam N."/>
            <person name="Rash S."/>
            <person name="Saiga H."/>
            <person name="Satake M."/>
            <person name="Terry A."/>
            <person name="Yamada L."/>
            <person name="Wang H.G."/>
            <person name="Awazu S."/>
            <person name="Azumi K."/>
            <person name="Boore J."/>
            <person name="Branno M."/>
            <person name="Chin-Bow S."/>
            <person name="DeSantis R."/>
            <person name="Doyle S."/>
            <person name="Francino P."/>
            <person name="Keys D.N."/>
            <person name="Haga S."/>
            <person name="Hayashi H."/>
            <person name="Hino K."/>
            <person name="Imai K.S."/>
            <person name="Inaba K."/>
            <person name="Kano S."/>
            <person name="Kobayashi K."/>
            <person name="Kobayashi M."/>
            <person name="Lee B.I."/>
            <person name="Makabe K.W."/>
            <person name="Manohar C."/>
            <person name="Matassi G."/>
            <person name="Medina M."/>
            <person name="Mochizuki Y."/>
            <person name="Mount S."/>
            <person name="Morishita T."/>
            <person name="Miura S."/>
            <person name="Nakayama A."/>
            <person name="Nishizaka S."/>
            <person name="Nomoto H."/>
            <person name="Ohta F."/>
            <person name="Oishi K."/>
            <person name="Rigoutsos I."/>
            <person name="Sano M."/>
            <person name="Sasaki A."/>
            <person name="Sasakura Y."/>
            <person name="Shoguchi E."/>
            <person name="Shin-i T."/>
            <person name="Spagnuolo A."/>
            <person name="Stainier D."/>
            <person name="Suzuki M.M."/>
            <person name="Tassy O."/>
            <person name="Takatori N."/>
            <person name="Tokuoka M."/>
            <person name="Yagi K."/>
            <person name="Yoshizaki F."/>
            <person name="Wada S."/>
            <person name="Zhang C."/>
            <person name="Hyatt P.D."/>
            <person name="Larimer F."/>
            <person name="Detter C."/>
            <person name="Doggett N."/>
            <person name="Glavina T."/>
            <person name="Hawkins T."/>
            <person name="Richardson P."/>
            <person name="Lucas S."/>
            <person name="Kohara Y."/>
            <person name="Levine M."/>
            <person name="Satoh N."/>
            <person name="Rokhsar D.S."/>
        </authorList>
    </citation>
    <scope>NUCLEOTIDE SEQUENCE [LARGE SCALE GENOMIC DNA]</scope>
</reference>
<keyword evidence="1" id="KW-0505">Motor protein</keyword>
<evidence type="ECO:0000313" key="3">
    <source>
        <dbReference type="Proteomes" id="UP000008144"/>
    </source>
</evidence>
<dbReference type="InterPro" id="IPR037177">
    <property type="entry name" value="DLC_sf"/>
</dbReference>
<dbReference type="GO" id="GO:0044458">
    <property type="term" value="P:motile cilium assembly"/>
    <property type="evidence" value="ECO:0000318"/>
    <property type="project" value="GO_Central"/>
</dbReference>
<dbReference type="FunFam" id="3.30.740.10:FF:000018">
    <property type="entry name" value="Dynein light chain"/>
    <property type="match status" value="1"/>
</dbReference>
<reference evidence="2" key="3">
    <citation type="submission" date="2025-09" db="UniProtKB">
        <authorList>
            <consortium name="Ensembl"/>
        </authorList>
    </citation>
    <scope>IDENTIFICATION</scope>
</reference>